<dbReference type="InterPro" id="IPR029058">
    <property type="entry name" value="AB_hydrolase_fold"/>
</dbReference>
<protein>
    <submittedName>
        <fullName evidence="3">Alpha/beta fold hydrolase</fullName>
    </submittedName>
</protein>
<accession>A0A839HMQ3</accession>
<dbReference type="InterPro" id="IPR050266">
    <property type="entry name" value="AB_hydrolase_sf"/>
</dbReference>
<dbReference type="AlphaFoldDB" id="A0A839HMQ3"/>
<dbReference type="GO" id="GO:0016787">
    <property type="term" value="F:hydrolase activity"/>
    <property type="evidence" value="ECO:0007669"/>
    <property type="project" value="UniProtKB-KW"/>
</dbReference>
<feature type="domain" description="Carboxymuconolactone decarboxylase-like" evidence="1">
    <location>
        <begin position="39"/>
        <end position="123"/>
    </location>
</feature>
<dbReference type="InterPro" id="IPR029032">
    <property type="entry name" value="AhpD-like"/>
</dbReference>
<dbReference type="InterPro" id="IPR000073">
    <property type="entry name" value="AB_hydrolase_1"/>
</dbReference>
<organism evidence="3 4">
    <name type="scientific">Aquariibacter albus</name>
    <dbReference type="NCBI Taxonomy" id="2759899"/>
    <lineage>
        <taxon>Bacteria</taxon>
        <taxon>Pseudomonadati</taxon>
        <taxon>Pseudomonadota</taxon>
        <taxon>Betaproteobacteria</taxon>
        <taxon>Burkholderiales</taxon>
        <taxon>Sphaerotilaceae</taxon>
        <taxon>Aquariibacter</taxon>
    </lineage>
</organism>
<keyword evidence="3" id="KW-0378">Hydrolase</keyword>
<dbReference type="SUPFAM" id="SSF53474">
    <property type="entry name" value="alpha/beta-Hydrolases"/>
    <property type="match status" value="1"/>
</dbReference>
<dbReference type="Gene3D" id="1.20.1290.10">
    <property type="entry name" value="AhpD-like"/>
    <property type="match status" value="1"/>
</dbReference>
<keyword evidence="4" id="KW-1185">Reference proteome</keyword>
<reference evidence="3 4" key="1">
    <citation type="submission" date="2020-08" db="EMBL/GenBank/DDBJ databases">
        <title>Aquariorum lacteus gen. nov., sp. nov., a new member of the family Comamonadaceae, isolated from freshwater aquarium.</title>
        <authorList>
            <person name="Chun S.-J."/>
        </authorList>
    </citation>
    <scope>NUCLEOTIDE SEQUENCE [LARGE SCALE GENOMIC DNA]</scope>
    <source>
        <strain evidence="3 4">SJAQ100</strain>
    </source>
</reference>
<evidence type="ECO:0000259" key="1">
    <source>
        <dbReference type="Pfam" id="PF02627"/>
    </source>
</evidence>
<dbReference type="InterPro" id="IPR003779">
    <property type="entry name" value="CMD-like"/>
</dbReference>
<name>A0A839HMQ3_9BURK</name>
<dbReference type="Gene3D" id="3.40.50.1820">
    <property type="entry name" value="alpha/beta hydrolase"/>
    <property type="match status" value="1"/>
</dbReference>
<dbReference type="Proteomes" id="UP000586093">
    <property type="component" value="Unassembled WGS sequence"/>
</dbReference>
<dbReference type="RefSeq" id="WP_182666110.1">
    <property type="nucleotide sequence ID" value="NZ_JACIVI010000008.1"/>
</dbReference>
<dbReference type="EMBL" id="JACIVI010000008">
    <property type="protein sequence ID" value="MBB1163306.1"/>
    <property type="molecule type" value="Genomic_DNA"/>
</dbReference>
<evidence type="ECO:0000313" key="3">
    <source>
        <dbReference type="EMBL" id="MBB1163306.1"/>
    </source>
</evidence>
<dbReference type="Pfam" id="PF02627">
    <property type="entry name" value="CMD"/>
    <property type="match status" value="1"/>
</dbReference>
<dbReference type="SUPFAM" id="SSF69118">
    <property type="entry name" value="AhpD-like"/>
    <property type="match status" value="1"/>
</dbReference>
<evidence type="ECO:0000259" key="2">
    <source>
        <dbReference type="Pfam" id="PF12697"/>
    </source>
</evidence>
<sequence length="423" mass="45308">MSHDPYDHDIERGMRNRRQILGDAWVDASVPNANAFNADFQNFITRYAWHEIWGRPGLDPKTRRVIVLAVTSALGRWDEFTLHTRASLGMGDPATRLSPEEVKEVLMQVAIYAGVPAANTAMATTVKLLRELGHELPPRSAADTVHPGVGAQRRTAGRPALHYTVREARDVDTPRHTVVMAHALGADSSLWDGLANRLASDCRVVCYDHRGHGGSELPAGPALSMAALADDASRLIEELQAEFGCGPVVFVGLSLGGMVGQELALRRPELLKGLVLAHTSAGDPAQAASWAERAAAIEAAGHLEATAEAAMQRWFTPGFRERNPATVARWQRRLARTDCSGYLAALRAVAGHDTAARLPQIAMPTLVIAGAEDPSLSVAGHQALAAAIPGAQLQVLAEAAHLGVIEQPQAFAQAVQGWLDARD</sequence>
<gene>
    <name evidence="3" type="ORF">H4F90_15140</name>
</gene>
<dbReference type="PANTHER" id="PTHR43798">
    <property type="entry name" value="MONOACYLGLYCEROL LIPASE"/>
    <property type="match status" value="1"/>
</dbReference>
<comment type="caution">
    <text evidence="3">The sequence shown here is derived from an EMBL/GenBank/DDBJ whole genome shotgun (WGS) entry which is preliminary data.</text>
</comment>
<evidence type="ECO:0000313" key="4">
    <source>
        <dbReference type="Proteomes" id="UP000586093"/>
    </source>
</evidence>
<dbReference type="PRINTS" id="PR00111">
    <property type="entry name" value="ABHYDROLASE"/>
</dbReference>
<dbReference type="Pfam" id="PF12697">
    <property type="entry name" value="Abhydrolase_6"/>
    <property type="match status" value="1"/>
</dbReference>
<dbReference type="GO" id="GO:0051920">
    <property type="term" value="F:peroxiredoxin activity"/>
    <property type="evidence" value="ECO:0007669"/>
    <property type="project" value="InterPro"/>
</dbReference>
<feature type="domain" description="AB hydrolase-1" evidence="2">
    <location>
        <begin position="178"/>
        <end position="414"/>
    </location>
</feature>
<proteinExistence type="predicted"/>